<protein>
    <submittedName>
        <fullName evidence="1">Uncharacterized protein</fullName>
    </submittedName>
</protein>
<organism evidence="1 2">
    <name type="scientific">Hypoxylon rubiginosum</name>
    <dbReference type="NCBI Taxonomy" id="110542"/>
    <lineage>
        <taxon>Eukaryota</taxon>
        <taxon>Fungi</taxon>
        <taxon>Dikarya</taxon>
        <taxon>Ascomycota</taxon>
        <taxon>Pezizomycotina</taxon>
        <taxon>Sordariomycetes</taxon>
        <taxon>Xylariomycetidae</taxon>
        <taxon>Xylariales</taxon>
        <taxon>Hypoxylaceae</taxon>
        <taxon>Hypoxylon</taxon>
    </lineage>
</organism>
<accession>A0ACC0CSN7</accession>
<proteinExistence type="predicted"/>
<name>A0ACC0CSN7_9PEZI</name>
<dbReference type="EMBL" id="MU394352">
    <property type="protein sequence ID" value="KAI6083418.1"/>
    <property type="molecule type" value="Genomic_DNA"/>
</dbReference>
<reference evidence="1 2" key="1">
    <citation type="journal article" date="2022" name="New Phytol.">
        <title>Ecological generalism drives hyperdiversity of secondary metabolite gene clusters in xylarialean endophytes.</title>
        <authorList>
            <person name="Franco M.E.E."/>
            <person name="Wisecaver J.H."/>
            <person name="Arnold A.E."/>
            <person name="Ju Y.M."/>
            <person name="Slot J.C."/>
            <person name="Ahrendt S."/>
            <person name="Moore L.P."/>
            <person name="Eastman K.E."/>
            <person name="Scott K."/>
            <person name="Konkel Z."/>
            <person name="Mondo S.J."/>
            <person name="Kuo A."/>
            <person name="Hayes R.D."/>
            <person name="Haridas S."/>
            <person name="Andreopoulos B."/>
            <person name="Riley R."/>
            <person name="LaButti K."/>
            <person name="Pangilinan J."/>
            <person name="Lipzen A."/>
            <person name="Amirebrahimi M."/>
            <person name="Yan J."/>
            <person name="Adam C."/>
            <person name="Keymanesh K."/>
            <person name="Ng V."/>
            <person name="Louie K."/>
            <person name="Northen T."/>
            <person name="Drula E."/>
            <person name="Henrissat B."/>
            <person name="Hsieh H.M."/>
            <person name="Youens-Clark K."/>
            <person name="Lutzoni F."/>
            <person name="Miadlikowska J."/>
            <person name="Eastwood D.C."/>
            <person name="Hamelin R.C."/>
            <person name="Grigoriev I.V."/>
            <person name="U'Ren J.M."/>
        </authorList>
    </citation>
    <scope>NUCLEOTIDE SEQUENCE [LARGE SCALE GENOMIC DNA]</scope>
    <source>
        <strain evidence="1 2">ER1909</strain>
    </source>
</reference>
<comment type="caution">
    <text evidence="1">The sequence shown here is derived from an EMBL/GenBank/DDBJ whole genome shotgun (WGS) entry which is preliminary data.</text>
</comment>
<evidence type="ECO:0000313" key="2">
    <source>
        <dbReference type="Proteomes" id="UP001497680"/>
    </source>
</evidence>
<sequence>MRPCPQISTCQLQGCCCKTSCGRRTTCLFYASSMRNVQQTKPDIPLDPSGIRDYGRGRVTGSSSSGLLRRARNVAAACQQIMYNFRPKRFKTGQAFGISQDCFIMRWRPHGNGDGLRRGPARMRPSLSKNGFSTSRMLPARAGSRMTDAGQAYFGITPLGNAYIPPLGLIRLQSTVLRTAYRIPSISIYQTPERTFYFPVTLGTAGLQALGTAPRTGERRKLIQMTHKKRH</sequence>
<evidence type="ECO:0000313" key="1">
    <source>
        <dbReference type="EMBL" id="KAI6083418.1"/>
    </source>
</evidence>
<gene>
    <name evidence="1" type="ORF">F4821DRAFT_244849</name>
</gene>
<dbReference type="Proteomes" id="UP001497680">
    <property type="component" value="Unassembled WGS sequence"/>
</dbReference>
<keyword evidence="2" id="KW-1185">Reference proteome</keyword>